<dbReference type="InterPro" id="IPR051210">
    <property type="entry name" value="Ub_ligase/GEF_domain"/>
</dbReference>
<dbReference type="PANTHER" id="PTHR22870">
    <property type="entry name" value="REGULATOR OF CHROMOSOME CONDENSATION"/>
    <property type="match status" value="1"/>
</dbReference>
<dbReference type="EMBL" id="CAAALY010025618">
    <property type="protein sequence ID" value="VEL15722.1"/>
    <property type="molecule type" value="Genomic_DNA"/>
</dbReference>
<name>A0A448WN66_9PLAT</name>
<dbReference type="Gene3D" id="2.130.10.30">
    <property type="entry name" value="Regulator of chromosome condensation 1/beta-lactamase-inhibitor protein II"/>
    <property type="match status" value="1"/>
</dbReference>
<reference evidence="3" key="1">
    <citation type="submission" date="2018-11" db="EMBL/GenBank/DDBJ databases">
        <authorList>
            <consortium name="Pathogen Informatics"/>
        </authorList>
    </citation>
    <scope>NUCLEOTIDE SEQUENCE</scope>
</reference>
<accession>A0A448WN66</accession>
<dbReference type="Proteomes" id="UP000784294">
    <property type="component" value="Unassembled WGS sequence"/>
</dbReference>
<dbReference type="PANTHER" id="PTHR22870:SF408">
    <property type="entry name" value="OS09G0560450 PROTEIN"/>
    <property type="match status" value="1"/>
</dbReference>
<evidence type="ECO:0000256" key="1">
    <source>
        <dbReference type="ARBA" id="ARBA00022737"/>
    </source>
</evidence>
<dbReference type="SUPFAM" id="SSF50985">
    <property type="entry name" value="RCC1/BLIP-II"/>
    <property type="match status" value="1"/>
</dbReference>
<organism evidence="3 4">
    <name type="scientific">Protopolystoma xenopodis</name>
    <dbReference type="NCBI Taxonomy" id="117903"/>
    <lineage>
        <taxon>Eukaryota</taxon>
        <taxon>Metazoa</taxon>
        <taxon>Spiralia</taxon>
        <taxon>Lophotrochozoa</taxon>
        <taxon>Platyhelminthes</taxon>
        <taxon>Monogenea</taxon>
        <taxon>Polyopisthocotylea</taxon>
        <taxon>Polystomatidea</taxon>
        <taxon>Polystomatidae</taxon>
        <taxon>Protopolystoma</taxon>
    </lineage>
</organism>
<keyword evidence="1" id="KW-0677">Repeat</keyword>
<evidence type="ECO:0000313" key="4">
    <source>
        <dbReference type="Proteomes" id="UP000784294"/>
    </source>
</evidence>
<keyword evidence="4" id="KW-1185">Reference proteome</keyword>
<evidence type="ECO:0000256" key="2">
    <source>
        <dbReference type="PROSITE-ProRule" id="PRU00235"/>
    </source>
</evidence>
<proteinExistence type="predicted"/>
<feature type="repeat" description="RCC1" evidence="2">
    <location>
        <begin position="6"/>
        <end position="57"/>
    </location>
</feature>
<comment type="caution">
    <text evidence="3">The sequence shown here is derived from an EMBL/GenBank/DDBJ whole genome shotgun (WGS) entry which is preliminary data.</text>
</comment>
<protein>
    <submittedName>
        <fullName evidence="3">Uncharacterized protein</fullName>
    </submittedName>
</protein>
<dbReference type="Pfam" id="PF00415">
    <property type="entry name" value="RCC1"/>
    <property type="match status" value="1"/>
</dbReference>
<evidence type="ECO:0000313" key="3">
    <source>
        <dbReference type="EMBL" id="VEL15722.1"/>
    </source>
</evidence>
<sequence length="327" mass="35278">MKTVTREVFSWGDNDEGQLGNGSTTAISQPRLVKHLHSRQVILVACGSAHSFAWAIDAYSANSNFTLGSQSKSHQASSIWPLPARDPPTQFASLWRAATLGLTDTQTTNENTTTCSFSKCHSEPPLTASHVSCAAKTEHGLDDFAASDSISLQDFGQTSDTCPSSPSNTVKYSPLPPDLLTSLGHVRLQARIRLRNRFLLLHWVGGLVCGGYLPVPDRVGHGLDSAASLALHRQRSSAFHGFWPLLALGRRTGALASGTPMATNPYFASFNRNVDASLVNHFMWPSAAAGLDELIDPRRTQNDAIATDSWLDTLSRIILSASKVSLP</sequence>
<dbReference type="AlphaFoldDB" id="A0A448WN66"/>
<dbReference type="InterPro" id="IPR000408">
    <property type="entry name" value="Reg_chr_condens"/>
</dbReference>
<gene>
    <name evidence="3" type="ORF">PXEA_LOCUS9162</name>
</gene>
<dbReference type="InterPro" id="IPR009091">
    <property type="entry name" value="RCC1/BLIP-II"/>
</dbReference>
<dbReference type="OrthoDB" id="297375at2759"/>
<dbReference type="PROSITE" id="PS50012">
    <property type="entry name" value="RCC1_3"/>
    <property type="match status" value="1"/>
</dbReference>